<feature type="compositionally biased region" description="Basic and acidic residues" evidence="1">
    <location>
        <begin position="656"/>
        <end position="670"/>
    </location>
</feature>
<name>A0A0K9PZD0_ZOSMR</name>
<dbReference type="PANTHER" id="PTHR14296">
    <property type="entry name" value="REMODELING AND SPACING FACTOR 1"/>
    <property type="match status" value="1"/>
</dbReference>
<dbReference type="OrthoDB" id="303107at2759"/>
<evidence type="ECO:0000313" key="3">
    <source>
        <dbReference type="Proteomes" id="UP000036987"/>
    </source>
</evidence>
<accession>A0A0K9PZD0</accession>
<reference evidence="3" key="1">
    <citation type="journal article" date="2016" name="Nature">
        <title>The genome of the seagrass Zostera marina reveals angiosperm adaptation to the sea.</title>
        <authorList>
            <person name="Olsen J.L."/>
            <person name="Rouze P."/>
            <person name="Verhelst B."/>
            <person name="Lin Y.-C."/>
            <person name="Bayer T."/>
            <person name="Collen J."/>
            <person name="Dattolo E."/>
            <person name="De Paoli E."/>
            <person name="Dittami S."/>
            <person name="Maumus F."/>
            <person name="Michel G."/>
            <person name="Kersting A."/>
            <person name="Lauritano C."/>
            <person name="Lohaus R."/>
            <person name="Toepel M."/>
            <person name="Tonon T."/>
            <person name="Vanneste K."/>
            <person name="Amirebrahimi M."/>
            <person name="Brakel J."/>
            <person name="Bostroem C."/>
            <person name="Chovatia M."/>
            <person name="Grimwood J."/>
            <person name="Jenkins J.W."/>
            <person name="Jueterbock A."/>
            <person name="Mraz A."/>
            <person name="Stam W.T."/>
            <person name="Tice H."/>
            <person name="Bornberg-Bauer E."/>
            <person name="Green P.J."/>
            <person name="Pearson G.A."/>
            <person name="Procaccini G."/>
            <person name="Duarte C.M."/>
            <person name="Schmutz J."/>
            <person name="Reusch T.B.H."/>
            <person name="Van de Peer Y."/>
        </authorList>
    </citation>
    <scope>NUCLEOTIDE SEQUENCE [LARGE SCALE GENOMIC DNA]</scope>
    <source>
        <strain evidence="3">cv. Finnish</strain>
    </source>
</reference>
<sequence>MSEETPRELIRQEHQSEELFQRTKDQNNRQNNIDDKQNQYRTERKTRFPRACTARSSLRYGYVEDEPSIGKKRRRGVTSARRDKLVKEKQCDVDEEVDEAEAVASGGSSTRVITTLVQKPDSPEQLPRWSIRSMWEFASLLDFLHVFRPLLNITAEFSAEELETAFITPNGTLDDIHIPMLKSIPPVTRMALGRATWVTVLCRKLRDWWHWVADGELPIVASHGTEIETYKELEPATRVLIMKALCDIRVEQEDIRSYIDNSVKHGMKLSAFRRERIGGDSHGVSYWYEDDPIIGHRLYRETRKIQTKKLKGKGLPTIPLISCQWETVATNLDEFEEVSDKLLSSTNRTEVSLGKKLKIDILPEVEEIHKKKEKSLKKQHRQALLLDSFLTADGLTSGRSLRDRKPVTYTFDDFDRSINEAIKITKRRPTSPEQHVGRKDVSKPETSSNGNKSNGPSHIPQHLFYDNQSPKFSEYEESDGEDKNGVLDRSDRRRKRSQRYSEKDYVEAISENDADFDSDDEIVGEVVYDEEYLRQRKQKKISSSSEGDEEYSWEGENAEEEEEEAEDSLSISEDSDDSSHLRKFSARSMHGTKKLRSVDDHQASPRRSRRSTRPRINYRQYEISESEADSTKLEKSNASDMRSDPNSDPELSIPSRDSRDEDGIEMKDFNPNHNPNPNSNPNPPKNPDIVTAVEEAPKKQLMEQNNSNPIQEGSQQRRFLDLNELAGFDDGSSPPSIQGDGGNNF</sequence>
<feature type="region of interest" description="Disordered" evidence="1">
    <location>
        <begin position="531"/>
        <end position="745"/>
    </location>
</feature>
<dbReference type="GO" id="GO:0006355">
    <property type="term" value="P:regulation of DNA-templated transcription"/>
    <property type="evidence" value="ECO:0007669"/>
    <property type="project" value="InterPro"/>
</dbReference>
<keyword evidence="2" id="KW-0436">Ligase</keyword>
<dbReference type="STRING" id="29655.A0A0K9PZD0"/>
<feature type="compositionally biased region" description="Polar residues" evidence="1">
    <location>
        <begin position="702"/>
        <end position="717"/>
    </location>
</feature>
<evidence type="ECO:0000256" key="1">
    <source>
        <dbReference type="SAM" id="MobiDB-lite"/>
    </source>
</evidence>
<feature type="region of interest" description="Disordered" evidence="1">
    <location>
        <begin position="1"/>
        <end position="49"/>
    </location>
</feature>
<feature type="compositionally biased region" description="Basic and acidic residues" evidence="1">
    <location>
        <begin position="1"/>
        <end position="46"/>
    </location>
</feature>
<dbReference type="InterPro" id="IPR028938">
    <property type="entry name" value="Rsf1-like"/>
</dbReference>
<dbReference type="PANTHER" id="PTHR14296:SF3">
    <property type="entry name" value="DIKAR, ISOFORM F"/>
    <property type="match status" value="1"/>
</dbReference>
<gene>
    <name evidence="2" type="ORF">ZOSMA_12G00560</name>
</gene>
<feature type="compositionally biased region" description="Acidic residues" evidence="1">
    <location>
        <begin position="546"/>
        <end position="567"/>
    </location>
</feature>
<protein>
    <submittedName>
        <fullName evidence="2">Aminoacyl-tRNA synthetase</fullName>
    </submittedName>
</protein>
<feature type="compositionally biased region" description="Basic and acidic residues" evidence="1">
    <location>
        <begin position="629"/>
        <end position="645"/>
    </location>
</feature>
<keyword evidence="3" id="KW-1185">Reference proteome</keyword>
<feature type="region of interest" description="Disordered" evidence="1">
    <location>
        <begin position="422"/>
        <end position="503"/>
    </location>
</feature>
<feature type="compositionally biased region" description="Basic and acidic residues" evidence="1">
    <location>
        <begin position="481"/>
        <end position="491"/>
    </location>
</feature>
<evidence type="ECO:0000313" key="2">
    <source>
        <dbReference type="EMBL" id="KMZ74371.1"/>
    </source>
</evidence>
<feature type="compositionally biased region" description="Basic residues" evidence="1">
    <location>
        <begin position="604"/>
        <end position="613"/>
    </location>
</feature>
<dbReference type="GO" id="GO:0031213">
    <property type="term" value="C:RSF complex"/>
    <property type="evidence" value="ECO:0007669"/>
    <property type="project" value="InterPro"/>
</dbReference>
<feature type="compositionally biased region" description="Polar residues" evidence="1">
    <location>
        <begin position="444"/>
        <end position="456"/>
    </location>
</feature>
<comment type="caution">
    <text evidence="2">The sequence shown here is derived from an EMBL/GenBank/DDBJ whole genome shotgun (WGS) entry which is preliminary data.</text>
</comment>
<organism evidence="2 3">
    <name type="scientific">Zostera marina</name>
    <name type="common">Eelgrass</name>
    <dbReference type="NCBI Taxonomy" id="29655"/>
    <lineage>
        <taxon>Eukaryota</taxon>
        <taxon>Viridiplantae</taxon>
        <taxon>Streptophyta</taxon>
        <taxon>Embryophyta</taxon>
        <taxon>Tracheophyta</taxon>
        <taxon>Spermatophyta</taxon>
        <taxon>Magnoliopsida</taxon>
        <taxon>Liliopsida</taxon>
        <taxon>Zosteraceae</taxon>
        <taxon>Zostera</taxon>
    </lineage>
</organism>
<dbReference type="OMA" id="QRINYQQ"/>
<dbReference type="GO" id="GO:0004812">
    <property type="term" value="F:aminoacyl-tRNA ligase activity"/>
    <property type="evidence" value="ECO:0007669"/>
    <property type="project" value="UniProtKB-KW"/>
</dbReference>
<feature type="compositionally biased region" description="Basic residues" evidence="1">
    <location>
        <begin position="581"/>
        <end position="595"/>
    </location>
</feature>
<dbReference type="Proteomes" id="UP000036987">
    <property type="component" value="Unassembled WGS sequence"/>
</dbReference>
<keyword evidence="2" id="KW-0030">Aminoacyl-tRNA synthetase</keyword>
<dbReference type="AlphaFoldDB" id="A0A0K9PZD0"/>
<dbReference type="EMBL" id="LFYR01000338">
    <property type="protein sequence ID" value="KMZ74371.1"/>
    <property type="molecule type" value="Genomic_DNA"/>
</dbReference>
<proteinExistence type="predicted"/>